<sequence>MTMSSPPPRAKHLKTAYRLVVNNFLAAVAVSVVAAVVVVVVVLRADQLRPGELLARLSAARHVHLFIAAFVPSALATLRLVRRPRSVYLVDYACFRPQPSYRLPFATFAEHCRLTPHIDDDSFRFLTRMLERSGLGDRTYLPHGSVYLPQRTGMEEARDEAEMVVFTAVGDLLARTGIRPEAIDVVVTNCSAFNPTPSFADMVVNRFKLRGDVRALHLSGMGCSAGLIAVEVARNLLQEAAAPRGAHALVVSTETTSFSHYTGTSRAMLLPSALFRMGGAAVLLSTLRSTTSRFRLTHIVRTITAAADKAYRCAFHEEDDEGNLGVNLSKDIVSVAGETLKANIATIGSRVLPASEKLLFALSLLARKVAGSRSRKVIKLHVPDFRTAFEHFCIHAGGRAVIDAVQSSLGLADEDVEASRMTLHRFGNTSSSSVWYELAYVEAKGRMRRGDRVWMIGFGSGFKCNSVAWECISPARDADGPWADSINHYPVAITTTKMC</sequence>
<evidence type="ECO:0000256" key="2">
    <source>
        <dbReference type="ARBA" id="ARBA00022679"/>
    </source>
</evidence>
<dbReference type="GO" id="GO:0006633">
    <property type="term" value="P:fatty acid biosynthetic process"/>
    <property type="evidence" value="ECO:0007669"/>
    <property type="project" value="UniProtKB-UniPathway"/>
</dbReference>
<evidence type="ECO:0000256" key="1">
    <source>
        <dbReference type="ARBA" id="ARBA00005531"/>
    </source>
</evidence>
<feature type="domain" description="FAE" evidence="6">
    <location>
        <begin position="80"/>
        <end position="369"/>
    </location>
</feature>
<dbReference type="Pfam" id="PF08541">
    <property type="entry name" value="ACP_syn_III_C"/>
    <property type="match status" value="1"/>
</dbReference>
<keyword evidence="5" id="KW-0472">Membrane</keyword>
<dbReference type="Proteomes" id="UP000026962">
    <property type="component" value="Chromosome 6"/>
</dbReference>
<dbReference type="SUPFAM" id="SSF53901">
    <property type="entry name" value="Thiolase-like"/>
    <property type="match status" value="2"/>
</dbReference>
<reference evidence="8" key="2">
    <citation type="submission" date="2018-05" db="EMBL/GenBank/DDBJ databases">
        <title>OpunRS2 (Oryza punctata Reference Sequence Version 2).</title>
        <authorList>
            <person name="Zhang J."/>
            <person name="Kudrna D."/>
            <person name="Lee S."/>
            <person name="Talag J."/>
            <person name="Welchert J."/>
            <person name="Wing R.A."/>
        </authorList>
    </citation>
    <scope>NUCLEOTIDE SEQUENCE [LARGE SCALE GENOMIC DNA]</scope>
</reference>
<dbReference type="PIRSF" id="PIRSF036417">
    <property type="entry name" value="3-ktacl-CoA_syn"/>
    <property type="match status" value="1"/>
</dbReference>
<evidence type="ECO:0000313" key="8">
    <source>
        <dbReference type="EnsemblPlants" id="OPUNC06G09620.1"/>
    </source>
</evidence>
<dbReference type="PANTHER" id="PTHR31561">
    <property type="entry name" value="3-KETOACYL-COA SYNTHASE"/>
    <property type="match status" value="1"/>
</dbReference>
<comment type="similarity">
    <text evidence="1 4">Belongs to the thiolase-like superfamily. Chalcone/stilbene synthases family.</text>
</comment>
<dbReference type="STRING" id="4537.A0A0E0LA68"/>
<evidence type="ECO:0000259" key="7">
    <source>
        <dbReference type="Pfam" id="PF08541"/>
    </source>
</evidence>
<keyword evidence="9" id="KW-1185">Reference proteome</keyword>
<keyword evidence="5" id="KW-0812">Transmembrane</keyword>
<dbReference type="OMA" id="EDRAYRC"/>
<comment type="pathway">
    <text evidence="4">Lipid metabolism; fatty acid biosynthesis.</text>
</comment>
<evidence type="ECO:0000259" key="6">
    <source>
        <dbReference type="Pfam" id="PF08392"/>
    </source>
</evidence>
<dbReference type="GO" id="GO:0016747">
    <property type="term" value="F:acyltransferase activity, transferring groups other than amino-acyl groups"/>
    <property type="evidence" value="ECO:0007669"/>
    <property type="project" value="InterPro"/>
</dbReference>
<dbReference type="AlphaFoldDB" id="A0A0E0LA68"/>
<dbReference type="eggNOG" id="ENOG502QPKZ">
    <property type="taxonomic scope" value="Eukaryota"/>
</dbReference>
<proteinExistence type="inferred from homology"/>
<keyword evidence="3 4" id="KW-0012">Acyltransferase</keyword>
<dbReference type="EC" id="2.3.1.-" evidence="4"/>
<evidence type="ECO:0000256" key="5">
    <source>
        <dbReference type="SAM" id="Phobius"/>
    </source>
</evidence>
<dbReference type="CDD" id="cd00831">
    <property type="entry name" value="CHS_like"/>
    <property type="match status" value="1"/>
</dbReference>
<accession>A0A0E0LA68</accession>
<dbReference type="Pfam" id="PF08392">
    <property type="entry name" value="FAE1_CUT1_RppA"/>
    <property type="match status" value="1"/>
</dbReference>
<dbReference type="Gramene" id="OPUNC06G09620.1">
    <property type="protein sequence ID" value="OPUNC06G09620.1"/>
    <property type="gene ID" value="OPUNC06G09620"/>
</dbReference>
<dbReference type="InterPro" id="IPR013601">
    <property type="entry name" value="FAE1_typ3_polyketide_synth"/>
</dbReference>
<keyword evidence="5" id="KW-1133">Transmembrane helix</keyword>
<dbReference type="GO" id="GO:0016020">
    <property type="term" value="C:membrane"/>
    <property type="evidence" value="ECO:0007669"/>
    <property type="project" value="InterPro"/>
</dbReference>
<organism evidence="8">
    <name type="scientific">Oryza punctata</name>
    <name type="common">Red rice</name>
    <dbReference type="NCBI Taxonomy" id="4537"/>
    <lineage>
        <taxon>Eukaryota</taxon>
        <taxon>Viridiplantae</taxon>
        <taxon>Streptophyta</taxon>
        <taxon>Embryophyta</taxon>
        <taxon>Tracheophyta</taxon>
        <taxon>Spermatophyta</taxon>
        <taxon>Magnoliopsida</taxon>
        <taxon>Liliopsida</taxon>
        <taxon>Poales</taxon>
        <taxon>Poaceae</taxon>
        <taxon>BOP clade</taxon>
        <taxon>Oryzoideae</taxon>
        <taxon>Oryzeae</taxon>
        <taxon>Oryzinae</taxon>
        <taxon>Oryza</taxon>
    </lineage>
</organism>
<dbReference type="HOGENOM" id="CLU_013238_2_1_1"/>
<dbReference type="InterPro" id="IPR012392">
    <property type="entry name" value="3-ktacl-CoA_syn"/>
</dbReference>
<reference evidence="8" key="1">
    <citation type="submission" date="2015-04" db="UniProtKB">
        <authorList>
            <consortium name="EnsemblPlants"/>
        </authorList>
    </citation>
    <scope>IDENTIFICATION</scope>
</reference>
<evidence type="ECO:0000256" key="3">
    <source>
        <dbReference type="ARBA" id="ARBA00023315"/>
    </source>
</evidence>
<dbReference type="Gene3D" id="3.40.47.10">
    <property type="match status" value="1"/>
</dbReference>
<evidence type="ECO:0000313" key="9">
    <source>
        <dbReference type="Proteomes" id="UP000026962"/>
    </source>
</evidence>
<feature type="domain" description="Beta-ketoacyl-[acyl-carrier-protein] synthase III C-terminal" evidence="7">
    <location>
        <begin position="390"/>
        <end position="470"/>
    </location>
</feature>
<feature type="transmembrane region" description="Helical" evidence="5">
    <location>
        <begin position="20"/>
        <end position="43"/>
    </location>
</feature>
<dbReference type="InterPro" id="IPR016039">
    <property type="entry name" value="Thiolase-like"/>
</dbReference>
<name>A0A0E0LA68_ORYPU</name>
<evidence type="ECO:0000256" key="4">
    <source>
        <dbReference type="PIRNR" id="PIRNR036417"/>
    </source>
</evidence>
<dbReference type="UniPathway" id="UPA00094"/>
<dbReference type="InterPro" id="IPR013747">
    <property type="entry name" value="ACP_syn_III_C"/>
</dbReference>
<dbReference type="EnsemblPlants" id="OPUNC06G09620.1">
    <property type="protein sequence ID" value="OPUNC06G09620.1"/>
    <property type="gene ID" value="OPUNC06G09620"/>
</dbReference>
<keyword evidence="2 4" id="KW-0808">Transferase</keyword>
<protein>
    <recommendedName>
        <fullName evidence="4">3-ketoacyl-CoA synthase</fullName>
        <ecNumber evidence="4">2.3.1.-</ecNumber>
    </recommendedName>
</protein>